<dbReference type="GO" id="GO:0046491">
    <property type="term" value="P:L-methylmalonyl-CoA metabolic process"/>
    <property type="evidence" value="ECO:0007669"/>
    <property type="project" value="TreeGrafter"/>
</dbReference>
<dbReference type="SUPFAM" id="SSF54593">
    <property type="entry name" value="Glyoxalase/Bleomycin resistance protein/Dihydroxybiphenyl dioxygenase"/>
    <property type="match status" value="1"/>
</dbReference>
<dbReference type="PROSITE" id="PS51819">
    <property type="entry name" value="VOC"/>
    <property type="match status" value="1"/>
</dbReference>
<dbReference type="PANTHER" id="PTHR43048:SF3">
    <property type="entry name" value="METHYLMALONYL-COA EPIMERASE, MITOCHONDRIAL"/>
    <property type="match status" value="1"/>
</dbReference>
<dbReference type="InterPro" id="IPR029068">
    <property type="entry name" value="Glyas_Bleomycin-R_OHBP_Dase"/>
</dbReference>
<dbReference type="Pfam" id="PF00903">
    <property type="entry name" value="Glyoxalase"/>
    <property type="match status" value="1"/>
</dbReference>
<dbReference type="GO" id="GO:0004493">
    <property type="term" value="F:methylmalonyl-CoA epimerase activity"/>
    <property type="evidence" value="ECO:0007669"/>
    <property type="project" value="TreeGrafter"/>
</dbReference>
<dbReference type="InterPro" id="IPR004360">
    <property type="entry name" value="Glyas_Fos-R_dOase_dom"/>
</dbReference>
<dbReference type="InterPro" id="IPR051785">
    <property type="entry name" value="MMCE/EMCE_epimerase"/>
</dbReference>
<dbReference type="RefSeq" id="WP_250860293.1">
    <property type="nucleotide sequence ID" value="NZ_JAGSOJ010000003.1"/>
</dbReference>
<evidence type="ECO:0000259" key="2">
    <source>
        <dbReference type="PROSITE" id="PS51819"/>
    </source>
</evidence>
<dbReference type="AlphaFoldDB" id="A0A9J6P524"/>
<name>A0A9J6P524_9CLOT</name>
<dbReference type="GO" id="GO:0046872">
    <property type="term" value="F:metal ion binding"/>
    <property type="evidence" value="ECO:0007669"/>
    <property type="project" value="UniProtKB-KW"/>
</dbReference>
<organism evidence="3 4">
    <name type="scientific">Oceanirhabdus seepicola</name>
    <dbReference type="NCBI Taxonomy" id="2828781"/>
    <lineage>
        <taxon>Bacteria</taxon>
        <taxon>Bacillati</taxon>
        <taxon>Bacillota</taxon>
        <taxon>Clostridia</taxon>
        <taxon>Eubacteriales</taxon>
        <taxon>Clostridiaceae</taxon>
        <taxon>Oceanirhabdus</taxon>
    </lineage>
</organism>
<reference evidence="3" key="1">
    <citation type="journal article" date="2021" name="mSystems">
        <title>Bacteria and Archaea Synergistically Convert Glycine Betaine to Biogenic Methane in the Formosa Cold Seep of the South China Sea.</title>
        <authorList>
            <person name="Li L."/>
            <person name="Zhang W."/>
            <person name="Zhang S."/>
            <person name="Song L."/>
            <person name="Sun Q."/>
            <person name="Zhang H."/>
            <person name="Xiang H."/>
            <person name="Dong X."/>
        </authorList>
    </citation>
    <scope>NUCLEOTIDE SEQUENCE</scope>
    <source>
        <strain evidence="3">ZWT</strain>
    </source>
</reference>
<dbReference type="Gene3D" id="3.10.180.10">
    <property type="entry name" value="2,3-Dihydroxybiphenyl 1,2-Dioxygenase, domain 1"/>
    <property type="match status" value="1"/>
</dbReference>
<evidence type="ECO:0000256" key="1">
    <source>
        <dbReference type="ARBA" id="ARBA00022723"/>
    </source>
</evidence>
<proteinExistence type="predicted"/>
<evidence type="ECO:0000313" key="3">
    <source>
        <dbReference type="EMBL" id="MCM1991185.1"/>
    </source>
</evidence>
<evidence type="ECO:0000313" key="4">
    <source>
        <dbReference type="Proteomes" id="UP001056429"/>
    </source>
</evidence>
<keyword evidence="4" id="KW-1185">Reference proteome</keyword>
<dbReference type="InterPro" id="IPR037523">
    <property type="entry name" value="VOC_core"/>
</dbReference>
<dbReference type="PANTHER" id="PTHR43048">
    <property type="entry name" value="METHYLMALONYL-COA EPIMERASE"/>
    <property type="match status" value="1"/>
</dbReference>
<comment type="caution">
    <text evidence="3">The sequence shown here is derived from an EMBL/GenBank/DDBJ whole genome shotgun (WGS) entry which is preliminary data.</text>
</comment>
<keyword evidence="1" id="KW-0479">Metal-binding</keyword>
<reference evidence="3" key="2">
    <citation type="submission" date="2021-04" db="EMBL/GenBank/DDBJ databases">
        <authorList>
            <person name="Dong X."/>
        </authorList>
    </citation>
    <scope>NUCLEOTIDE SEQUENCE</scope>
    <source>
        <strain evidence="3">ZWT</strain>
    </source>
</reference>
<dbReference type="EMBL" id="JAGSOJ010000003">
    <property type="protein sequence ID" value="MCM1991185.1"/>
    <property type="molecule type" value="Genomic_DNA"/>
</dbReference>
<gene>
    <name evidence="3" type="ORF">KDK92_15735</name>
</gene>
<accession>A0A9J6P524</accession>
<protein>
    <submittedName>
        <fullName evidence="3">VOC family protein</fullName>
    </submittedName>
</protein>
<sequence length="172" mass="19864">MKIRSINHVGLTVSNFEKAVKWYSTMFGFKLISEQTLSEDEVEQLYPLYKLHNTSIRLGFLRAPKGGILEIFEFNTTSPSSHVIWNKPGCTHFTLDVKNISKWYKSLKARGIFFFMEPQQTDGTDWVFLKDPDGNLIELIDLKINYPIIQILGGLVGNLMAKGKFKKYYMED</sequence>
<dbReference type="Proteomes" id="UP001056429">
    <property type="component" value="Unassembled WGS sequence"/>
</dbReference>
<feature type="domain" description="VOC" evidence="2">
    <location>
        <begin position="5"/>
        <end position="142"/>
    </location>
</feature>